<keyword evidence="9" id="KW-0325">Glycoprotein</keyword>
<dbReference type="Pfam" id="PF01400">
    <property type="entry name" value="Astacin"/>
    <property type="match status" value="1"/>
</dbReference>
<dbReference type="PANTHER" id="PTHR10127">
    <property type="entry name" value="DISCOIDIN, CUB, EGF, LAMININ , AND ZINC METALLOPROTEASE DOMAIN CONTAINING"/>
    <property type="match status" value="1"/>
</dbReference>
<comment type="cofactor">
    <cofactor evidence="10 11">
        <name>Zn(2+)</name>
        <dbReference type="ChEBI" id="CHEBI:29105"/>
    </cofactor>
    <text evidence="10 11">Binds 1 zinc ion per subunit.</text>
</comment>
<keyword evidence="2 10" id="KW-0479">Metal-binding</keyword>
<dbReference type="eggNOG" id="KOG3714">
    <property type="taxonomic scope" value="Eukaryota"/>
</dbReference>
<evidence type="ECO:0000259" key="12">
    <source>
        <dbReference type="PROSITE" id="PS51864"/>
    </source>
</evidence>
<protein>
    <recommendedName>
        <fullName evidence="11">Metalloendopeptidase</fullName>
        <ecNumber evidence="11">3.4.24.-</ecNumber>
    </recommendedName>
</protein>
<evidence type="ECO:0000256" key="11">
    <source>
        <dbReference type="RuleBase" id="RU361183"/>
    </source>
</evidence>
<reference evidence="15" key="2">
    <citation type="submission" date="2025-04" db="UniProtKB">
        <authorList>
            <consortium name="RefSeq"/>
        </authorList>
    </citation>
    <scope>IDENTIFICATION</scope>
    <source>
        <strain evidence="15">Aabys</strain>
    </source>
</reference>
<feature type="disulfide bond" evidence="10">
    <location>
        <begin position="115"/>
        <end position="270"/>
    </location>
</feature>
<name>A0A1I8MGI5_MUSDO</name>
<dbReference type="GO" id="GO:0004222">
    <property type="term" value="F:metalloendopeptidase activity"/>
    <property type="evidence" value="ECO:0007669"/>
    <property type="project" value="UniProtKB-UniRule"/>
</dbReference>
<keyword evidence="5 10" id="KW-0862">Zinc</keyword>
<dbReference type="GO" id="GO:0006508">
    <property type="term" value="P:proteolysis"/>
    <property type="evidence" value="ECO:0007669"/>
    <property type="project" value="UniProtKB-KW"/>
</dbReference>
<evidence type="ECO:0000256" key="8">
    <source>
        <dbReference type="ARBA" id="ARBA00023157"/>
    </source>
</evidence>
<feature type="binding site" evidence="10">
    <location>
        <position position="170"/>
    </location>
    <ligand>
        <name>Zn(2+)</name>
        <dbReference type="ChEBI" id="CHEBI:29105"/>
        <note>catalytic</note>
    </ligand>
</feature>
<comment type="caution">
    <text evidence="10">Lacks conserved residue(s) required for the propagation of feature annotation.</text>
</comment>
<dbReference type="SMART" id="SM00235">
    <property type="entry name" value="ZnMc"/>
    <property type="match status" value="1"/>
</dbReference>
<evidence type="ECO:0000256" key="10">
    <source>
        <dbReference type="PROSITE-ProRule" id="PRU01211"/>
    </source>
</evidence>
<dbReference type="AlphaFoldDB" id="A0A1I8MGI5"/>
<dbReference type="InterPro" id="IPR034035">
    <property type="entry name" value="Astacin-like_dom"/>
</dbReference>
<accession>A0A1I8MGI5</accession>
<keyword evidence="8 10" id="KW-1015">Disulfide bond</keyword>
<dbReference type="VEuPathDB" id="VectorBase:MDOMA2_013202"/>
<dbReference type="InterPro" id="IPR001506">
    <property type="entry name" value="Peptidase_M12A"/>
</dbReference>
<evidence type="ECO:0000256" key="4">
    <source>
        <dbReference type="ARBA" id="ARBA00022801"/>
    </source>
</evidence>
<feature type="binding site" evidence="10">
    <location>
        <position position="176"/>
    </location>
    <ligand>
        <name>Zn(2+)</name>
        <dbReference type="ChEBI" id="CHEBI:29105"/>
        <note>catalytic</note>
    </ligand>
</feature>
<dbReference type="GO" id="GO:0008270">
    <property type="term" value="F:zinc ion binding"/>
    <property type="evidence" value="ECO:0007669"/>
    <property type="project" value="UniProtKB-UniRule"/>
</dbReference>
<keyword evidence="3 11" id="KW-0732">Signal</keyword>
<dbReference type="KEGG" id="mde:101892115"/>
<evidence type="ECO:0000313" key="15">
    <source>
        <dbReference type="RefSeq" id="XP_005186216.1"/>
    </source>
</evidence>
<dbReference type="PANTHER" id="PTHR10127:SF780">
    <property type="entry name" value="METALLOENDOPEPTIDASE"/>
    <property type="match status" value="1"/>
</dbReference>
<keyword evidence="7" id="KW-0865">Zymogen</keyword>
<feature type="signal peptide" evidence="11">
    <location>
        <begin position="1"/>
        <end position="24"/>
    </location>
</feature>
<keyword evidence="14" id="KW-1185">Reference proteome</keyword>
<evidence type="ECO:0000256" key="9">
    <source>
        <dbReference type="ARBA" id="ARBA00023180"/>
    </source>
</evidence>
<feature type="active site" evidence="10">
    <location>
        <position position="167"/>
    </location>
</feature>
<gene>
    <name evidence="13" type="primary">101892115</name>
    <name evidence="15" type="synonym">LOC101892115</name>
</gene>
<dbReference type="PRINTS" id="PR00480">
    <property type="entry name" value="ASTACIN"/>
</dbReference>
<evidence type="ECO:0000256" key="6">
    <source>
        <dbReference type="ARBA" id="ARBA00023049"/>
    </source>
</evidence>
<dbReference type="STRING" id="7370.A0A1I8MGI5"/>
<dbReference type="Proteomes" id="UP001652621">
    <property type="component" value="Unplaced"/>
</dbReference>
<evidence type="ECO:0000256" key="5">
    <source>
        <dbReference type="ARBA" id="ARBA00022833"/>
    </source>
</evidence>
<dbReference type="GeneID" id="101892115"/>
<dbReference type="EC" id="3.4.24.-" evidence="11"/>
<dbReference type="EnsemblMetazoa" id="MDOA004652-RA">
    <property type="protein sequence ID" value="MDOA004652-PA"/>
    <property type="gene ID" value="MDOA004652"/>
</dbReference>
<dbReference type="OrthoDB" id="291007at2759"/>
<evidence type="ECO:0000313" key="13">
    <source>
        <dbReference type="EnsemblMetazoa" id="MDOA004652-PA"/>
    </source>
</evidence>
<evidence type="ECO:0000256" key="7">
    <source>
        <dbReference type="ARBA" id="ARBA00023145"/>
    </source>
</evidence>
<keyword evidence="1 10" id="KW-0645">Protease</keyword>
<evidence type="ECO:0000256" key="1">
    <source>
        <dbReference type="ARBA" id="ARBA00022670"/>
    </source>
</evidence>
<dbReference type="PROSITE" id="PS51864">
    <property type="entry name" value="ASTACIN"/>
    <property type="match status" value="1"/>
</dbReference>
<dbReference type="Gene3D" id="3.40.390.10">
    <property type="entry name" value="Collagenase (Catalytic Domain)"/>
    <property type="match status" value="1"/>
</dbReference>
<dbReference type="VEuPathDB" id="VectorBase:MDOA004652"/>
<dbReference type="CDD" id="cd04280">
    <property type="entry name" value="ZnMc_astacin_like"/>
    <property type="match status" value="1"/>
</dbReference>
<feature type="domain" description="Peptidase M12A" evidence="12">
    <location>
        <begin position="73"/>
        <end position="271"/>
    </location>
</feature>
<evidence type="ECO:0000256" key="2">
    <source>
        <dbReference type="ARBA" id="ARBA00022723"/>
    </source>
</evidence>
<dbReference type="InterPro" id="IPR006026">
    <property type="entry name" value="Peptidase_Metallo"/>
</dbReference>
<feature type="chain" id="PRO_5044514242" description="Metalloendopeptidase" evidence="11">
    <location>
        <begin position="25"/>
        <end position="271"/>
    </location>
</feature>
<keyword evidence="4 10" id="KW-0378">Hydrolase</keyword>
<proteinExistence type="predicted"/>
<dbReference type="FunFam" id="3.40.390.10:FF:000015">
    <property type="entry name" value="Meprin A subunit"/>
    <property type="match status" value="1"/>
</dbReference>
<dbReference type="RefSeq" id="XP_005186216.1">
    <property type="nucleotide sequence ID" value="XM_005186159.3"/>
</dbReference>
<evidence type="ECO:0000313" key="14">
    <source>
        <dbReference type="Proteomes" id="UP001652621"/>
    </source>
</evidence>
<sequence length="271" mass="30989">MLRGFVFRKVYLVLILILNSKVDANADVVVVDENFTLNSTENALENPEETGPYIEGDIKDDNNIYRTLSFQRNGIINPSLRWPNGIVPYIVQGSYSPQQLDIINHAFNEYHKKTCIRFKKRTIERDYIVISNKGEGCWSSVGRMGGEQVVNLESPKCFSNYGTTIHELMHVLGFYHEQNRYERDSFVRVLEDNVKTGMMANFQKLPFALATTFGVNYDYASVMHYRSTSFSKNGKPTLVALRSSPDASKMGQRKGFSPGDIKKINLMYKCY</sequence>
<dbReference type="SUPFAM" id="SSF55486">
    <property type="entry name" value="Metalloproteases ('zincins'), catalytic domain"/>
    <property type="match status" value="1"/>
</dbReference>
<keyword evidence="6 10" id="KW-0482">Metalloprotease</keyword>
<evidence type="ECO:0000256" key="3">
    <source>
        <dbReference type="ARBA" id="ARBA00022729"/>
    </source>
</evidence>
<feature type="binding site" evidence="10">
    <location>
        <position position="166"/>
    </location>
    <ligand>
        <name>Zn(2+)</name>
        <dbReference type="ChEBI" id="CHEBI:29105"/>
        <note>catalytic</note>
    </ligand>
</feature>
<organism evidence="13">
    <name type="scientific">Musca domestica</name>
    <name type="common">House fly</name>
    <dbReference type="NCBI Taxonomy" id="7370"/>
    <lineage>
        <taxon>Eukaryota</taxon>
        <taxon>Metazoa</taxon>
        <taxon>Ecdysozoa</taxon>
        <taxon>Arthropoda</taxon>
        <taxon>Hexapoda</taxon>
        <taxon>Insecta</taxon>
        <taxon>Pterygota</taxon>
        <taxon>Neoptera</taxon>
        <taxon>Endopterygota</taxon>
        <taxon>Diptera</taxon>
        <taxon>Brachycera</taxon>
        <taxon>Muscomorpha</taxon>
        <taxon>Muscoidea</taxon>
        <taxon>Muscidae</taxon>
        <taxon>Musca</taxon>
    </lineage>
</organism>
<reference evidence="13" key="1">
    <citation type="submission" date="2020-05" db="UniProtKB">
        <authorList>
            <consortium name="EnsemblMetazoa"/>
        </authorList>
    </citation>
    <scope>IDENTIFICATION</scope>
    <source>
        <strain evidence="13">Aabys</strain>
    </source>
</reference>
<dbReference type="InterPro" id="IPR024079">
    <property type="entry name" value="MetalloPept_cat_dom_sf"/>
</dbReference>